<dbReference type="CDD" id="cd03507">
    <property type="entry name" value="Delta12-FADS-like"/>
    <property type="match status" value="1"/>
</dbReference>
<organism evidence="5 6">
    <name type="scientific">Chytriomyces confervae</name>
    <dbReference type="NCBI Taxonomy" id="246404"/>
    <lineage>
        <taxon>Eukaryota</taxon>
        <taxon>Fungi</taxon>
        <taxon>Fungi incertae sedis</taxon>
        <taxon>Chytridiomycota</taxon>
        <taxon>Chytridiomycota incertae sedis</taxon>
        <taxon>Chytridiomycetes</taxon>
        <taxon>Chytridiales</taxon>
        <taxon>Chytriomycetaceae</taxon>
        <taxon>Chytriomyces</taxon>
    </lineage>
</organism>
<gene>
    <name evidence="5" type="ORF">CcCBS67573_g09518</name>
</gene>
<dbReference type="InterPro" id="IPR013083">
    <property type="entry name" value="Znf_RING/FYVE/PHD"/>
</dbReference>
<dbReference type="PROSITE" id="PS50089">
    <property type="entry name" value="ZF_RING_2"/>
    <property type="match status" value="1"/>
</dbReference>
<dbReference type="InterPro" id="IPR001841">
    <property type="entry name" value="Znf_RING"/>
</dbReference>
<feature type="compositionally biased region" description="Acidic residues" evidence="2">
    <location>
        <begin position="233"/>
        <end position="257"/>
    </location>
</feature>
<dbReference type="InterPro" id="IPR005804">
    <property type="entry name" value="FA_desaturase_dom"/>
</dbReference>
<reference evidence="5 6" key="1">
    <citation type="journal article" date="2019" name="Sci. Rep.">
        <title>Comparative genomics of chytrid fungi reveal insights into the obligate biotrophic and pathogenic lifestyle of Synchytrium endobioticum.</title>
        <authorList>
            <person name="van de Vossenberg B.T.L.H."/>
            <person name="Warris S."/>
            <person name="Nguyen H.D.T."/>
            <person name="van Gent-Pelzer M.P.E."/>
            <person name="Joly D.L."/>
            <person name="van de Geest H.C."/>
            <person name="Bonants P.J.M."/>
            <person name="Smith D.S."/>
            <person name="Levesque C.A."/>
            <person name="van der Lee T.A.J."/>
        </authorList>
    </citation>
    <scope>NUCLEOTIDE SEQUENCE [LARGE SCALE GENOMIC DNA]</scope>
    <source>
        <strain evidence="5 6">CBS 675.73</strain>
    </source>
</reference>
<protein>
    <recommendedName>
        <fullName evidence="4">RING-type domain-containing protein</fullName>
    </recommendedName>
</protein>
<keyword evidence="1" id="KW-0479">Metal-binding</keyword>
<feature type="compositionally biased region" description="Basic and acidic residues" evidence="2">
    <location>
        <begin position="93"/>
        <end position="121"/>
    </location>
</feature>
<feature type="region of interest" description="Disordered" evidence="2">
    <location>
        <begin position="1"/>
        <end position="199"/>
    </location>
</feature>
<evidence type="ECO:0000256" key="1">
    <source>
        <dbReference type="PROSITE-ProRule" id="PRU00175"/>
    </source>
</evidence>
<dbReference type="InterPro" id="IPR012171">
    <property type="entry name" value="Fatty_acid_desaturase"/>
</dbReference>
<feature type="compositionally biased region" description="Basic and acidic residues" evidence="2">
    <location>
        <begin position="165"/>
        <end position="175"/>
    </location>
</feature>
<evidence type="ECO:0000259" key="4">
    <source>
        <dbReference type="PROSITE" id="PS50089"/>
    </source>
</evidence>
<dbReference type="Pfam" id="PF13639">
    <property type="entry name" value="zf-RING_2"/>
    <property type="match status" value="1"/>
</dbReference>
<proteinExistence type="predicted"/>
<keyword evidence="1" id="KW-0862">Zinc</keyword>
<feature type="transmembrane region" description="Helical" evidence="3">
    <location>
        <begin position="773"/>
        <end position="791"/>
    </location>
</feature>
<keyword evidence="1" id="KW-0863">Zinc-finger</keyword>
<keyword evidence="3" id="KW-0472">Membrane</keyword>
<keyword evidence="3" id="KW-1133">Transmembrane helix</keyword>
<dbReference type="AlphaFoldDB" id="A0A507DTA9"/>
<feature type="domain" description="RING-type" evidence="4">
    <location>
        <begin position="452"/>
        <end position="491"/>
    </location>
</feature>
<dbReference type="Pfam" id="PF00487">
    <property type="entry name" value="FA_desaturase"/>
    <property type="match status" value="1"/>
</dbReference>
<dbReference type="GO" id="GO:0008270">
    <property type="term" value="F:zinc ion binding"/>
    <property type="evidence" value="ECO:0007669"/>
    <property type="project" value="UniProtKB-KW"/>
</dbReference>
<dbReference type="STRING" id="246404.A0A507DTA9"/>
<feature type="region of interest" description="Disordered" evidence="2">
    <location>
        <begin position="287"/>
        <end position="314"/>
    </location>
</feature>
<dbReference type="PANTHER" id="PTHR32100">
    <property type="entry name" value="OMEGA-6 FATTY ACID DESATURASE, CHLOROPLASTIC"/>
    <property type="match status" value="1"/>
</dbReference>
<dbReference type="GO" id="GO:0016491">
    <property type="term" value="F:oxidoreductase activity"/>
    <property type="evidence" value="ECO:0007669"/>
    <property type="project" value="InterPro"/>
</dbReference>
<feature type="region of interest" description="Disordered" evidence="2">
    <location>
        <begin position="505"/>
        <end position="540"/>
    </location>
</feature>
<feature type="compositionally biased region" description="Polar residues" evidence="2">
    <location>
        <begin position="13"/>
        <end position="40"/>
    </location>
</feature>
<name>A0A507DTA9_9FUNG</name>
<accession>A0A507DTA9</accession>
<evidence type="ECO:0000256" key="3">
    <source>
        <dbReference type="SAM" id="Phobius"/>
    </source>
</evidence>
<feature type="transmembrane region" description="Helical" evidence="3">
    <location>
        <begin position="607"/>
        <end position="628"/>
    </location>
</feature>
<dbReference type="OrthoDB" id="1461976at2759"/>
<feature type="compositionally biased region" description="Acidic residues" evidence="2">
    <location>
        <begin position="46"/>
        <end position="59"/>
    </location>
</feature>
<feature type="region of interest" description="Disordered" evidence="2">
    <location>
        <begin position="231"/>
        <end position="261"/>
    </location>
</feature>
<dbReference type="SMART" id="SM00184">
    <property type="entry name" value="RING"/>
    <property type="match status" value="1"/>
</dbReference>
<feature type="compositionally biased region" description="Basic and acidic residues" evidence="2">
    <location>
        <begin position="60"/>
        <end position="69"/>
    </location>
</feature>
<keyword evidence="6" id="KW-1185">Reference proteome</keyword>
<evidence type="ECO:0000313" key="5">
    <source>
        <dbReference type="EMBL" id="TPX54973.1"/>
    </source>
</evidence>
<dbReference type="GO" id="GO:0006629">
    <property type="term" value="P:lipid metabolic process"/>
    <property type="evidence" value="ECO:0007669"/>
    <property type="project" value="InterPro"/>
</dbReference>
<feature type="transmembrane region" description="Helical" evidence="3">
    <location>
        <begin position="567"/>
        <end position="587"/>
    </location>
</feature>
<evidence type="ECO:0000313" key="6">
    <source>
        <dbReference type="Proteomes" id="UP000320333"/>
    </source>
</evidence>
<dbReference type="Proteomes" id="UP000320333">
    <property type="component" value="Unassembled WGS sequence"/>
</dbReference>
<dbReference type="Gene3D" id="3.30.40.10">
    <property type="entry name" value="Zinc/RING finger domain, C3HC4 (zinc finger)"/>
    <property type="match status" value="1"/>
</dbReference>
<comment type="caution">
    <text evidence="5">The sequence shown here is derived from an EMBL/GenBank/DDBJ whole genome shotgun (WGS) entry which is preliminary data.</text>
</comment>
<dbReference type="SUPFAM" id="SSF57850">
    <property type="entry name" value="RING/U-box"/>
    <property type="match status" value="1"/>
</dbReference>
<keyword evidence="3" id="KW-0812">Transmembrane</keyword>
<feature type="compositionally biased region" description="Low complexity" evidence="2">
    <location>
        <begin position="510"/>
        <end position="525"/>
    </location>
</feature>
<feature type="compositionally biased region" description="Low complexity" evidence="2">
    <location>
        <begin position="288"/>
        <end position="300"/>
    </location>
</feature>
<sequence length="919" mass="102581">MIPQREGRRIPTPSRTSSGASNAVIDLTQTSPTPNAAHPSNQDEREQQEEHEDDYDEQQEFIHEHRNGSDNDSDADINNRHVYHDMNPFLHSSDSEDGHLDQSDSEDMHYNSDDRESREGSDGDGSSDDVEVISSNVRPNRTRSRLSSGSVEFVSHTRALRSRHRDGYVDAESGRAQRLRQRHVQQSNLGSEQDDEDPDAALARRLQEEEYSGVQSSNVEDNVQRLLGILESENVDDDEENEEDHDDEGGEETELDQDSIPRANNALNDALDDYRAIHRTRHSLLLDASGSSSSRTSTRQRAGRRRGRSTRAAGAYDDEHDALHNILVGMEWGGGGTRGGRGRGRGRGRGAQGIFGASHLGVMGGLIPELYGAGVAYNPANYVADDHFDDSYESLMSLGERIGTAKPKGLSKRVIDALPSKTFKGDISAEISSKGKAAVDTSAKETDQDAKCSICLTEFEAGESICGLPCLHWFHGGCIRTWLGTSKVCPITPNKLMAPEATVRHRKASPSKASKPSAATNTTAPWVSKRHSKSSSAKHAQTFQAPPFTLKELRDAVPAECFKHNTLISLGYVAWDLALAGSLFYLATGIDNGWGGLVDTSNPVVNFLFWCAYWVAQGVVCTGIWVIAHECGHGGFSAHRTLNHAVGWVLHSALLVPYFSWKITHGMHHKGCGNMDKDQVFVPHLRSDFAPRVRDEQVVVPEHSQEEEHEGDMFESAPIVDLLRLLRQQLFGWPAYILMNVSGQRFGKWASHFHTTSPIFTPDQANQVILSDLGIFITLSILGFLGSQFGFMAVVKYYVIPYFWVNHWLVMITFLQHTDVRLPHYRGAEWTFLKGALCTVDRDFGILNFFFHRITDTHVVHHLFSNMPFYNAGVATEAVKAKLGDYYLYDNEPIFWSLWNSYRSCRFVEDEGNVLFYKR</sequence>
<dbReference type="EMBL" id="QEAP01000869">
    <property type="protein sequence ID" value="TPX54973.1"/>
    <property type="molecule type" value="Genomic_DNA"/>
</dbReference>
<evidence type="ECO:0000256" key="2">
    <source>
        <dbReference type="SAM" id="MobiDB-lite"/>
    </source>
</evidence>